<dbReference type="Proteomes" id="UP000003571">
    <property type="component" value="Unassembled WGS sequence"/>
</dbReference>
<sequence>MRLKSLFLSLIIEPVEFGDFFPSLPFFFLSQIRFKFPSLSFFFLPLGFSFLFFFLLANCNSSIVCTVLCHVFFIASS</sequence>
<keyword evidence="1" id="KW-0812">Transmembrane</keyword>
<name>H7EJG0_9SPIR</name>
<evidence type="ECO:0000313" key="2">
    <source>
        <dbReference type="EMBL" id="EIC02321.1"/>
    </source>
</evidence>
<evidence type="ECO:0000256" key="1">
    <source>
        <dbReference type="SAM" id="Phobius"/>
    </source>
</evidence>
<protein>
    <submittedName>
        <fullName evidence="2">Uncharacterized protein</fullName>
    </submittedName>
</protein>
<comment type="caution">
    <text evidence="2">The sequence shown here is derived from an EMBL/GenBank/DDBJ whole genome shotgun (WGS) entry which is preliminary data.</text>
</comment>
<organism evidence="2 3">
    <name type="scientific">Treponema saccharophilum DSM 2985</name>
    <dbReference type="NCBI Taxonomy" id="907348"/>
    <lineage>
        <taxon>Bacteria</taxon>
        <taxon>Pseudomonadati</taxon>
        <taxon>Spirochaetota</taxon>
        <taxon>Spirochaetia</taxon>
        <taxon>Spirochaetales</taxon>
        <taxon>Treponemataceae</taxon>
        <taxon>Treponema</taxon>
    </lineage>
</organism>
<keyword evidence="1" id="KW-1133">Transmembrane helix</keyword>
<accession>H7EJG0</accession>
<keyword evidence="3" id="KW-1185">Reference proteome</keyword>
<gene>
    <name evidence="2" type="ORF">TresaDRAFT_1585</name>
</gene>
<dbReference type="EMBL" id="AGRW01000041">
    <property type="protein sequence ID" value="EIC02321.1"/>
    <property type="molecule type" value="Genomic_DNA"/>
</dbReference>
<evidence type="ECO:0000313" key="3">
    <source>
        <dbReference type="Proteomes" id="UP000003571"/>
    </source>
</evidence>
<proteinExistence type="predicted"/>
<feature type="transmembrane region" description="Helical" evidence="1">
    <location>
        <begin position="41"/>
        <end position="74"/>
    </location>
</feature>
<dbReference type="AlphaFoldDB" id="H7EJG0"/>
<reference evidence="2 3" key="1">
    <citation type="submission" date="2011-09" db="EMBL/GenBank/DDBJ databases">
        <title>The draft genome of Treponema saccharophilum DSM 2985.</title>
        <authorList>
            <consortium name="US DOE Joint Genome Institute (JGI-PGF)"/>
            <person name="Lucas S."/>
            <person name="Copeland A."/>
            <person name="Lapidus A."/>
            <person name="Glavina del Rio T."/>
            <person name="Dalin E."/>
            <person name="Tice H."/>
            <person name="Bruce D."/>
            <person name="Goodwin L."/>
            <person name="Pitluck S."/>
            <person name="Peters L."/>
            <person name="Kyrpides N."/>
            <person name="Mavromatis K."/>
            <person name="Ivanova N."/>
            <person name="Markowitz V."/>
            <person name="Cheng J.-F."/>
            <person name="Hugenholtz P."/>
            <person name="Woyke T."/>
            <person name="Wu D."/>
            <person name="Gronow S."/>
            <person name="Wellnitz S."/>
            <person name="Brambilla E."/>
            <person name="Klenk H.-P."/>
            <person name="Eisen J.A."/>
        </authorList>
    </citation>
    <scope>NUCLEOTIDE SEQUENCE [LARGE SCALE GENOMIC DNA]</scope>
    <source>
        <strain evidence="2 3">DSM 2985</strain>
    </source>
</reference>
<keyword evidence="1" id="KW-0472">Membrane</keyword>